<dbReference type="Gene3D" id="2.40.70.10">
    <property type="entry name" value="Acid Proteases"/>
    <property type="match status" value="1"/>
</dbReference>
<name>A0A8K0MVD7_COCNU</name>
<feature type="domain" description="Peptidase A1" evidence="2">
    <location>
        <begin position="34"/>
        <end position="213"/>
    </location>
</feature>
<keyword evidence="4" id="KW-1185">Reference proteome</keyword>
<dbReference type="GO" id="GO:0006508">
    <property type="term" value="P:proteolysis"/>
    <property type="evidence" value="ECO:0007669"/>
    <property type="project" value="InterPro"/>
</dbReference>
<organism evidence="3 4">
    <name type="scientific">Cocos nucifera</name>
    <name type="common">Coconut palm</name>
    <dbReference type="NCBI Taxonomy" id="13894"/>
    <lineage>
        <taxon>Eukaryota</taxon>
        <taxon>Viridiplantae</taxon>
        <taxon>Streptophyta</taxon>
        <taxon>Embryophyta</taxon>
        <taxon>Tracheophyta</taxon>
        <taxon>Spermatophyta</taxon>
        <taxon>Magnoliopsida</taxon>
        <taxon>Liliopsida</taxon>
        <taxon>Arecaceae</taxon>
        <taxon>Arecoideae</taxon>
        <taxon>Cocoseae</taxon>
        <taxon>Attaleinae</taxon>
        <taxon>Cocos</taxon>
    </lineage>
</organism>
<dbReference type="OrthoDB" id="771136at2759"/>
<dbReference type="PANTHER" id="PTHR13683:SF750">
    <property type="entry name" value="ASPARTYL PROTEASE AED1"/>
    <property type="match status" value="1"/>
</dbReference>
<dbReference type="InterPro" id="IPR021109">
    <property type="entry name" value="Peptidase_aspartic_dom_sf"/>
</dbReference>
<reference evidence="3" key="1">
    <citation type="journal article" date="2017" name="Gigascience">
        <title>The genome draft of coconut (Cocos nucifera).</title>
        <authorList>
            <person name="Xiao Y."/>
            <person name="Xu P."/>
            <person name="Fan H."/>
            <person name="Baudouin L."/>
            <person name="Xia W."/>
            <person name="Bocs S."/>
            <person name="Xu J."/>
            <person name="Li Q."/>
            <person name="Guo A."/>
            <person name="Zhou L."/>
            <person name="Li J."/>
            <person name="Wu Y."/>
            <person name="Ma Z."/>
            <person name="Armero A."/>
            <person name="Issali A.E."/>
            <person name="Liu N."/>
            <person name="Peng M."/>
            <person name="Yang Y."/>
        </authorList>
    </citation>
    <scope>NUCLEOTIDE SEQUENCE</scope>
    <source>
        <tissue evidence="3">Spear leaf of Hainan Tall coconut</tissue>
    </source>
</reference>
<dbReference type="Proteomes" id="UP000797356">
    <property type="component" value="Chromosome 1"/>
</dbReference>
<comment type="similarity">
    <text evidence="1">Belongs to the peptidase A1 family.</text>
</comment>
<reference evidence="3" key="2">
    <citation type="submission" date="2019-07" db="EMBL/GenBank/DDBJ databases">
        <authorList>
            <person name="Yang Y."/>
            <person name="Bocs S."/>
            <person name="Baudouin L."/>
        </authorList>
    </citation>
    <scope>NUCLEOTIDE SEQUENCE</scope>
    <source>
        <tissue evidence="3">Spear leaf of Hainan Tall coconut</tissue>
    </source>
</reference>
<sequence length="213" mass="23242">MLSINGSTMLHPNQLPGTLLASTAIPAHAGEGEYITTVDFGIPKLDFTVIFDTGSDLSWIQRKPCVGKCYPQKEPLFDPSHFATYSHISCSSDDCSLGSDDFGCDDSSNCVYKVRVGYGGDFGDAVGLIGLGHGQESLGSQVAKKMLLTTSPSQVASHSPAASNDKDEFSHCSEAEDVRRDLWRCQGNDGLWRWRMQLRDYEYSSYEQGGKHG</sequence>
<evidence type="ECO:0000259" key="2">
    <source>
        <dbReference type="PROSITE" id="PS51767"/>
    </source>
</evidence>
<dbReference type="AlphaFoldDB" id="A0A8K0MVD7"/>
<dbReference type="PANTHER" id="PTHR13683">
    <property type="entry name" value="ASPARTYL PROTEASES"/>
    <property type="match status" value="1"/>
</dbReference>
<protein>
    <recommendedName>
        <fullName evidence="2">Peptidase A1 domain-containing protein</fullName>
    </recommendedName>
</protein>
<dbReference type="PROSITE" id="PS51767">
    <property type="entry name" value="PEPTIDASE_A1"/>
    <property type="match status" value="1"/>
</dbReference>
<proteinExistence type="inferred from homology"/>
<dbReference type="Pfam" id="PF14543">
    <property type="entry name" value="TAXi_N"/>
    <property type="match status" value="1"/>
</dbReference>
<dbReference type="PROSITE" id="PS00141">
    <property type="entry name" value="ASP_PROTEASE"/>
    <property type="match status" value="1"/>
</dbReference>
<dbReference type="InterPro" id="IPR001969">
    <property type="entry name" value="Aspartic_peptidase_AS"/>
</dbReference>
<evidence type="ECO:0000313" key="4">
    <source>
        <dbReference type="Proteomes" id="UP000797356"/>
    </source>
</evidence>
<dbReference type="InterPro" id="IPR033121">
    <property type="entry name" value="PEPTIDASE_A1"/>
</dbReference>
<evidence type="ECO:0000313" key="3">
    <source>
        <dbReference type="EMBL" id="KAG1327340.1"/>
    </source>
</evidence>
<comment type="caution">
    <text evidence="3">The sequence shown here is derived from an EMBL/GenBank/DDBJ whole genome shotgun (WGS) entry which is preliminary data.</text>
</comment>
<dbReference type="SUPFAM" id="SSF50630">
    <property type="entry name" value="Acid proteases"/>
    <property type="match status" value="1"/>
</dbReference>
<accession>A0A8K0MVD7</accession>
<dbReference type="EMBL" id="CM017872">
    <property type="protein sequence ID" value="KAG1327340.1"/>
    <property type="molecule type" value="Genomic_DNA"/>
</dbReference>
<dbReference type="InterPro" id="IPR001461">
    <property type="entry name" value="Aspartic_peptidase_A1"/>
</dbReference>
<dbReference type="InterPro" id="IPR032861">
    <property type="entry name" value="TAXi_N"/>
</dbReference>
<gene>
    <name evidence="3" type="ORF">COCNU_01G012740</name>
</gene>
<evidence type="ECO:0000256" key="1">
    <source>
        <dbReference type="ARBA" id="ARBA00007447"/>
    </source>
</evidence>
<dbReference type="GO" id="GO:0004190">
    <property type="term" value="F:aspartic-type endopeptidase activity"/>
    <property type="evidence" value="ECO:0007669"/>
    <property type="project" value="InterPro"/>
</dbReference>